<dbReference type="GO" id="GO:1990351">
    <property type="term" value="C:transporter complex"/>
    <property type="evidence" value="ECO:0007669"/>
    <property type="project" value="TreeGrafter"/>
</dbReference>
<dbReference type="InterPro" id="IPR050218">
    <property type="entry name" value="LptD"/>
</dbReference>
<evidence type="ECO:0000313" key="2">
    <source>
        <dbReference type="Proteomes" id="UP000621436"/>
    </source>
</evidence>
<accession>A0A931FB97</accession>
<sequence length="706" mass="84594">MNIRSDKLNYNPETGVVELTANVRGQYGVYHFLADEIILKMEDGQEEQLRTPEEIMMSPGGFTGCDLDLPHYLFRASTIEIYPGDYLIAYNVVFYEFDGKLPLFYWPVLYINLDDDRTNIEFEYGYSSLRGWYGKLTYNYNVLERPGQLYLDYYQNTGKAYGIKQHYIHTDNNQGYLYYYTQDNNIGSERLFDWEATLNHDFEWQDWEASAFINYQQYDHRDVTNADFYINNQTDDYEANLASDYERLIYYEAERNDRQITNINLGYDRSFARDLDIYIDYDLEWTDYFNREDFDQQTSDLQLGFNKGFDIGLNLGGDYRREIDLRVDEELTREDQAELEADYRWGDGWRAEFEYEYGRLLEPEEDLQERWSGYFLAGRRVGRFDYNMVLERDAPGFGDDGVSFYRWPEFNLNYSPPGFFDYRLQLGRYYEDQTDIEGYRAAAGIDFSNRWQPMERFTLRSDQELTGLIYRVRDEKEGYPRAINYESEVSLETRIFENWTFTNSHNYITSFGATPFNFDDIETEEVFESELRYRRDRIDFTLDSGYDLIDFIYLPLTAAVTLRPNDDWRIRINTEYDLNEMEFSDDLSLTSRYRGEQLTATTSLDYDLNEYQFYRIRNQLDYEVPGEYGWSISNRIRYDFDRPQEDRLREASIALRKRIHCRELRFTYDHIDREFTVSYHLDLFGGRGLTTGRSQEEGFLFEIDSD</sequence>
<dbReference type="Proteomes" id="UP000621436">
    <property type="component" value="Unassembled WGS sequence"/>
</dbReference>
<evidence type="ECO:0008006" key="3">
    <source>
        <dbReference type="Google" id="ProtNLM"/>
    </source>
</evidence>
<name>A0A931FB97_9FIRM</name>
<dbReference type="EMBL" id="JADPIE010000007">
    <property type="protein sequence ID" value="MBF8437742.1"/>
    <property type="molecule type" value="Genomic_DNA"/>
</dbReference>
<reference evidence="1" key="1">
    <citation type="submission" date="2020-11" db="EMBL/GenBank/DDBJ databases">
        <title>Halonatronomonas betainensis gen. nov., sp. nov. a novel haloalkaliphilic representative of the family Halanaerobiacae capable of betaine degradation.</title>
        <authorList>
            <person name="Boltyanskaya Y."/>
            <person name="Kevbrin V."/>
            <person name="Detkova E."/>
            <person name="Grouzdev D.S."/>
            <person name="Koziaeva V."/>
            <person name="Zhilina T."/>
        </authorList>
    </citation>
    <scope>NUCLEOTIDE SEQUENCE</scope>
    <source>
        <strain evidence="1">Z-7014</strain>
    </source>
</reference>
<organism evidence="1 2">
    <name type="scientific">Halonatronomonas betaini</name>
    <dbReference type="NCBI Taxonomy" id="2778430"/>
    <lineage>
        <taxon>Bacteria</taxon>
        <taxon>Bacillati</taxon>
        <taxon>Bacillota</taxon>
        <taxon>Clostridia</taxon>
        <taxon>Halanaerobiales</taxon>
        <taxon>Halarsenatibacteraceae</taxon>
        <taxon>Halonatronomonas</taxon>
    </lineage>
</organism>
<dbReference type="PANTHER" id="PTHR30189">
    <property type="entry name" value="LPS-ASSEMBLY PROTEIN"/>
    <property type="match status" value="1"/>
</dbReference>
<evidence type="ECO:0000313" key="1">
    <source>
        <dbReference type="EMBL" id="MBF8437742.1"/>
    </source>
</evidence>
<proteinExistence type="predicted"/>
<dbReference type="RefSeq" id="WP_270454750.1">
    <property type="nucleotide sequence ID" value="NZ_JADPIE010000007.1"/>
</dbReference>
<gene>
    <name evidence="1" type="ORF">I0Q91_11660</name>
</gene>
<dbReference type="AlphaFoldDB" id="A0A931FB97"/>
<dbReference type="GO" id="GO:0009279">
    <property type="term" value="C:cell outer membrane"/>
    <property type="evidence" value="ECO:0007669"/>
    <property type="project" value="TreeGrafter"/>
</dbReference>
<keyword evidence="2" id="KW-1185">Reference proteome</keyword>
<dbReference type="PANTHER" id="PTHR30189:SF1">
    <property type="entry name" value="LPS-ASSEMBLY PROTEIN LPTD"/>
    <property type="match status" value="1"/>
</dbReference>
<comment type="caution">
    <text evidence="1">The sequence shown here is derived from an EMBL/GenBank/DDBJ whole genome shotgun (WGS) entry which is preliminary data.</text>
</comment>
<protein>
    <recommendedName>
        <fullName evidence="3">LPS-assembly protein LptD</fullName>
    </recommendedName>
</protein>